<gene>
    <name evidence="1" type="primary">gldH</name>
    <name evidence="1" type="ORF">LEM8419_00879</name>
</gene>
<dbReference type="InterPro" id="IPR020018">
    <property type="entry name" value="Motility-assoc_lipoprot_GldH"/>
</dbReference>
<reference evidence="1" key="1">
    <citation type="submission" date="2021-12" db="EMBL/GenBank/DDBJ databases">
        <authorList>
            <person name="Rodrigo-Torres L."/>
            <person name="Arahal R. D."/>
            <person name="Lucena T."/>
        </authorList>
    </citation>
    <scope>NUCLEOTIDE SEQUENCE</scope>
    <source>
        <strain evidence="1">CECT 8419</strain>
    </source>
</reference>
<keyword evidence="2" id="KW-1185">Reference proteome</keyword>
<evidence type="ECO:0000313" key="2">
    <source>
        <dbReference type="Proteomes" id="UP000837803"/>
    </source>
</evidence>
<name>A0ABM9AZE5_9BACT</name>
<dbReference type="RefSeq" id="WP_238749760.1">
    <property type="nucleotide sequence ID" value="NZ_CAKLPZ010000001.1"/>
</dbReference>
<comment type="caution">
    <text evidence="1">The sequence shown here is derived from an EMBL/GenBank/DDBJ whole genome shotgun (WGS) entry which is preliminary data.</text>
</comment>
<dbReference type="EMBL" id="CAKLPZ010000001">
    <property type="protein sequence ID" value="CAH0999579.1"/>
    <property type="molecule type" value="Genomic_DNA"/>
</dbReference>
<evidence type="ECO:0000313" key="1">
    <source>
        <dbReference type="EMBL" id="CAH0999579.1"/>
    </source>
</evidence>
<organism evidence="1 2">
    <name type="scientific">Neolewinella maritima</name>
    <dbReference type="NCBI Taxonomy" id="1383882"/>
    <lineage>
        <taxon>Bacteria</taxon>
        <taxon>Pseudomonadati</taxon>
        <taxon>Bacteroidota</taxon>
        <taxon>Saprospiria</taxon>
        <taxon>Saprospirales</taxon>
        <taxon>Lewinellaceae</taxon>
        <taxon>Neolewinella</taxon>
    </lineage>
</organism>
<proteinExistence type="predicted"/>
<accession>A0ABM9AZE5</accession>
<sequence>MLCVACGPDIVYEDSSALPATGWPYGDSLTYTFPVTDTSSRYDLVLTVEHTEDFAFQNFYVRLNTQLPGGTQRIQPLSLQLADNFGEWYGDCSGGNCTTEIALQEGTRFTELGEHRLVVTQFSREEILPEVTGMGFRIVRH</sequence>
<protein>
    <submittedName>
        <fullName evidence="1">Gliding motility lipoprotein GldH</fullName>
    </submittedName>
</protein>
<dbReference type="Proteomes" id="UP000837803">
    <property type="component" value="Unassembled WGS sequence"/>
</dbReference>
<keyword evidence="1" id="KW-0449">Lipoprotein</keyword>
<dbReference type="Pfam" id="PF14109">
    <property type="entry name" value="GldH_lipo"/>
    <property type="match status" value="1"/>
</dbReference>